<keyword evidence="2" id="KW-1185">Reference proteome</keyword>
<dbReference type="GeneID" id="64766490"/>
<dbReference type="EMBL" id="MN908687">
    <property type="protein sequence ID" value="QIG58160.1"/>
    <property type="molecule type" value="Genomic_DNA"/>
</dbReference>
<evidence type="ECO:0000313" key="1">
    <source>
        <dbReference type="EMBL" id="QIG58160.1"/>
    </source>
</evidence>
<evidence type="ECO:0000313" key="2">
    <source>
        <dbReference type="Proteomes" id="UP000503093"/>
    </source>
</evidence>
<proteinExistence type="predicted"/>
<sequence>MKILTEKRGPLQGVDAPSIVRAAFGPGAQLVESPEEDGNSTIVDADGNVLDAVVSIAP</sequence>
<accession>A0A6G6XK69</accession>
<dbReference type="KEGG" id="vg:64766490"/>
<dbReference type="RefSeq" id="YP_010059258.1">
    <property type="nucleotide sequence ID" value="NC_054725.1"/>
</dbReference>
<gene>
    <name evidence="1" type="primary">8</name>
    <name evidence="1" type="ORF">SEA_SKOG_8</name>
</gene>
<dbReference type="Proteomes" id="UP000503093">
    <property type="component" value="Segment"/>
</dbReference>
<protein>
    <submittedName>
        <fullName evidence="1">Uncharacterized protein</fullName>
    </submittedName>
</protein>
<organism evidence="1 2">
    <name type="scientific">Gordonia phage Skog</name>
    <dbReference type="NCBI Taxonomy" id="2704033"/>
    <lineage>
        <taxon>Viruses</taxon>
        <taxon>Duplodnaviria</taxon>
        <taxon>Heunggongvirae</taxon>
        <taxon>Uroviricota</taxon>
        <taxon>Caudoviricetes</taxon>
        <taxon>Skogvirus</taxon>
        <taxon>Skogvirus Skog</taxon>
    </lineage>
</organism>
<reference evidence="1 2" key="1">
    <citation type="submission" date="2020-01" db="EMBL/GenBank/DDBJ databases">
        <authorList>
            <person name="Alvaro L.E."/>
            <person name="Baker K.N."/>
            <person name="Baxter I.S."/>
            <person name="Brown M.R."/>
            <person name="Driscoll K.D."/>
            <person name="Elrubaie J.M."/>
            <person name="Feith S.L."/>
            <person name="Indihar D.F."/>
            <person name="Knoch V.T."/>
            <person name="Koirtyohann K.M."/>
            <person name="Kratz M.A."/>
            <person name="Lear A.H."/>
            <person name="Lindblom K.E."/>
            <person name="Marcus E.R."/>
            <person name="Murphy M.E."/>
            <person name="Sensor R."/>
            <person name="Sherman S.J."/>
            <person name="Swift V.R."/>
            <person name="White K.E."/>
            <person name="Wills S.J."/>
            <person name="Gatt S.M."/>
            <person name="Lohbauer S.A."/>
            <person name="Power T.R."/>
            <person name="Rosales K.A."/>
            <person name="Sisson B.M."/>
            <person name="Isern S."/>
            <person name="Michael S.F."/>
            <person name="Sunnen C.N."/>
            <person name="Garlena R.A."/>
            <person name="Russell D.A."/>
            <person name="Pope W.H."/>
            <person name="Jacobs-Sera D."/>
            <person name="Hatfull G.F."/>
        </authorList>
    </citation>
    <scope>NUCLEOTIDE SEQUENCE [LARGE SCALE GENOMIC DNA]</scope>
</reference>
<name>A0A6G6XK69_9CAUD</name>